<protein>
    <recommendedName>
        <fullName evidence="3">CopG family transcriptional regulator</fullName>
    </recommendedName>
</protein>
<evidence type="ECO:0000313" key="1">
    <source>
        <dbReference type="EMBL" id="SET71362.1"/>
    </source>
</evidence>
<dbReference type="SUPFAM" id="SSF47598">
    <property type="entry name" value="Ribbon-helix-helix"/>
    <property type="match status" value="1"/>
</dbReference>
<evidence type="ECO:0008006" key="3">
    <source>
        <dbReference type="Google" id="ProtNLM"/>
    </source>
</evidence>
<accession>A0A1I0GML0</accession>
<dbReference type="EMBL" id="FOIM01000012">
    <property type="protein sequence ID" value="SET71362.1"/>
    <property type="molecule type" value="Genomic_DNA"/>
</dbReference>
<dbReference type="RefSeq" id="WP_092364208.1">
    <property type="nucleotide sequence ID" value="NZ_FOIM01000012.1"/>
</dbReference>
<keyword evidence="2" id="KW-1185">Reference proteome</keyword>
<dbReference type="AlphaFoldDB" id="A0A1I0GML0"/>
<name>A0A1I0GML0_9FIRM</name>
<reference evidence="2" key="1">
    <citation type="submission" date="2016-10" db="EMBL/GenBank/DDBJ databases">
        <authorList>
            <person name="Varghese N."/>
            <person name="Submissions S."/>
        </authorList>
    </citation>
    <scope>NUCLEOTIDE SEQUENCE [LARGE SCALE GENOMIC DNA]</scope>
    <source>
        <strain evidence="2">NLAE-zl-G277</strain>
    </source>
</reference>
<dbReference type="Proteomes" id="UP000198508">
    <property type="component" value="Unassembled WGS sequence"/>
</dbReference>
<gene>
    <name evidence="1" type="ORF">SAMN05216313_11243</name>
</gene>
<dbReference type="InterPro" id="IPR010985">
    <property type="entry name" value="Ribbon_hlx_hlx"/>
</dbReference>
<evidence type="ECO:0000313" key="2">
    <source>
        <dbReference type="Proteomes" id="UP000198508"/>
    </source>
</evidence>
<dbReference type="GO" id="GO:0006355">
    <property type="term" value="P:regulation of DNA-templated transcription"/>
    <property type="evidence" value="ECO:0007669"/>
    <property type="project" value="InterPro"/>
</dbReference>
<sequence>MEKKFIVRPKNDDEKVIMTIRIEKELQEKYDDLAGKSNRSRNELVCMALRYALENLEFLE</sequence>
<proteinExistence type="predicted"/>
<organism evidence="1 2">
    <name type="scientific">Enterocloster lavalensis</name>
    <dbReference type="NCBI Taxonomy" id="460384"/>
    <lineage>
        <taxon>Bacteria</taxon>
        <taxon>Bacillati</taxon>
        <taxon>Bacillota</taxon>
        <taxon>Clostridia</taxon>
        <taxon>Lachnospirales</taxon>
        <taxon>Lachnospiraceae</taxon>
        <taxon>Enterocloster</taxon>
    </lineage>
</organism>